<dbReference type="Gene3D" id="1.10.3300.10">
    <property type="entry name" value="Jann2411-like domain"/>
    <property type="match status" value="1"/>
</dbReference>
<name>A0A541B8U5_9NOCA</name>
<dbReference type="Pfam" id="PF07336">
    <property type="entry name" value="ABATE"/>
    <property type="match status" value="1"/>
</dbReference>
<evidence type="ECO:0000259" key="1">
    <source>
        <dbReference type="Pfam" id="PF11706"/>
    </source>
</evidence>
<dbReference type="EMBL" id="VIGH01000005">
    <property type="protein sequence ID" value="TQF68755.1"/>
    <property type="molecule type" value="Genomic_DNA"/>
</dbReference>
<reference evidence="2 3" key="1">
    <citation type="submission" date="2019-06" db="EMBL/GenBank/DDBJ databases">
        <title>Rhodococcus spaelei sp. nov., isolated from a cave.</title>
        <authorList>
            <person name="Lee S.D."/>
        </authorList>
    </citation>
    <scope>NUCLEOTIDE SEQUENCE [LARGE SCALE GENOMIC DNA]</scope>
    <source>
        <strain evidence="2 3">C9-5</strain>
    </source>
</reference>
<gene>
    <name evidence="2" type="ORF">FK531_13225</name>
</gene>
<organism evidence="2 3">
    <name type="scientific">Rhodococcus spelaei</name>
    <dbReference type="NCBI Taxonomy" id="2546320"/>
    <lineage>
        <taxon>Bacteria</taxon>
        <taxon>Bacillati</taxon>
        <taxon>Actinomycetota</taxon>
        <taxon>Actinomycetes</taxon>
        <taxon>Mycobacteriales</taxon>
        <taxon>Nocardiaceae</taxon>
        <taxon>Rhodococcus</taxon>
    </lineage>
</organism>
<dbReference type="InterPro" id="IPR021005">
    <property type="entry name" value="Znf_CGNR"/>
</dbReference>
<sequence>MTDASTWAVPLRSREGVAFTVVTGAACVDFVYTGGLGDRARWESLHEPADLAAWAGASRLVHGATPPSEIAVTDVEFAAAIELREVLWRSINRLADGERIARADAAALNVYASRPDLAPRLDGGALTFATPIAASQILSTLARDAIALAGGPLRERVRRCAAPDCPLPFVDTSRPGTRRWCAMARCGNRDKARTRRRTEKGDGRSA</sequence>
<dbReference type="InterPro" id="IPR010852">
    <property type="entry name" value="ABATE"/>
</dbReference>
<comment type="caution">
    <text evidence="2">The sequence shown here is derived from an EMBL/GenBank/DDBJ whole genome shotgun (WGS) entry which is preliminary data.</text>
</comment>
<dbReference type="OrthoDB" id="123307at2"/>
<dbReference type="RefSeq" id="WP_142100015.1">
    <property type="nucleotide sequence ID" value="NZ_VIGH01000005.1"/>
</dbReference>
<dbReference type="InterPro" id="IPR023286">
    <property type="entry name" value="ABATE_dom_sf"/>
</dbReference>
<dbReference type="PANTHER" id="PTHR35525">
    <property type="entry name" value="BLL6575 PROTEIN"/>
    <property type="match status" value="1"/>
</dbReference>
<keyword evidence="3" id="KW-1185">Reference proteome</keyword>
<evidence type="ECO:0000313" key="3">
    <source>
        <dbReference type="Proteomes" id="UP000316256"/>
    </source>
</evidence>
<dbReference type="AlphaFoldDB" id="A0A541B8U5"/>
<evidence type="ECO:0000313" key="2">
    <source>
        <dbReference type="EMBL" id="TQF68755.1"/>
    </source>
</evidence>
<dbReference type="SUPFAM" id="SSF160904">
    <property type="entry name" value="Jann2411-like"/>
    <property type="match status" value="1"/>
</dbReference>
<dbReference type="Proteomes" id="UP000316256">
    <property type="component" value="Unassembled WGS sequence"/>
</dbReference>
<dbReference type="PANTHER" id="PTHR35525:SF3">
    <property type="entry name" value="BLL6575 PROTEIN"/>
    <property type="match status" value="1"/>
</dbReference>
<feature type="domain" description="Zinc finger CGNR" evidence="1">
    <location>
        <begin position="156"/>
        <end position="197"/>
    </location>
</feature>
<protein>
    <submittedName>
        <fullName evidence="2">Zf-CGNR multi-domain protein</fullName>
    </submittedName>
</protein>
<proteinExistence type="predicted"/>
<accession>A0A541B8U5</accession>
<dbReference type="Pfam" id="PF11706">
    <property type="entry name" value="zf-CGNR"/>
    <property type="match status" value="1"/>
</dbReference>